<feature type="transmembrane region" description="Helical" evidence="2">
    <location>
        <begin position="158"/>
        <end position="179"/>
    </location>
</feature>
<accession>A0A5M9ZNA7</accession>
<gene>
    <name evidence="4" type="ORF">EMO91_03660</name>
</gene>
<dbReference type="EMBL" id="RZUH01000002">
    <property type="protein sequence ID" value="KAA8829094.1"/>
    <property type="molecule type" value="Genomic_DNA"/>
</dbReference>
<keyword evidence="2" id="KW-1133">Transmembrane helix</keyword>
<dbReference type="Pfam" id="PF13248">
    <property type="entry name" value="Zn_ribbon_3"/>
    <property type="match status" value="1"/>
</dbReference>
<evidence type="ECO:0000259" key="3">
    <source>
        <dbReference type="Pfam" id="PF13248"/>
    </source>
</evidence>
<dbReference type="AlphaFoldDB" id="A0A5M9ZNA7"/>
<dbReference type="Proteomes" id="UP000410049">
    <property type="component" value="Unassembled WGS sequence"/>
</dbReference>
<evidence type="ECO:0000256" key="2">
    <source>
        <dbReference type="SAM" id="Phobius"/>
    </source>
</evidence>
<feature type="compositionally biased region" description="Polar residues" evidence="1">
    <location>
        <begin position="250"/>
        <end position="267"/>
    </location>
</feature>
<name>A0A5M9ZNA7_9BIFI</name>
<protein>
    <submittedName>
        <fullName evidence="4">Zinc ribbon domain-containing protein</fullName>
    </submittedName>
</protein>
<keyword evidence="2" id="KW-0812">Transmembrane</keyword>
<sequence>MGRHRSGSGPERGKSAMNCPQCGTPLEPDSLFCSECGYHLSDAEVAQAMQAAQAAPSLWPTPSTYPASAAQASPIPQPVQQSGIPTQPLPVMPGLGDSLSNGLSNSADANASAAGAAGNPPAYASYATSSGVRPPASAAPGIATTTATATGLTRGQKIIVVLGGMLAVLLIVLCVMLWMSMSGSSGAPAAGSSTTSQSSESGASGNANGSSKDSDGTSDGDASNGSSSGTSKNSGTSEDQSDDSDKPDSQYGSTSEPPSSTLKSYSKNGFTVSVPDNFKEYGTSTNESPGYTFTGSGMEITAWRVANNGVSSADELARLKTSAEVDVAYELDADPSVYVSYERDGDIYYIREIVSDEGIIGVQLRYPKAHRSMYDSLTETIPPTLTFTE</sequence>
<feature type="compositionally biased region" description="Low complexity" evidence="1">
    <location>
        <begin position="185"/>
        <end position="238"/>
    </location>
</feature>
<proteinExistence type="predicted"/>
<keyword evidence="2" id="KW-0472">Membrane</keyword>
<evidence type="ECO:0000256" key="1">
    <source>
        <dbReference type="SAM" id="MobiDB-lite"/>
    </source>
</evidence>
<feature type="domain" description="Putative zinc-ribbon" evidence="3">
    <location>
        <begin position="18"/>
        <end position="39"/>
    </location>
</feature>
<evidence type="ECO:0000313" key="5">
    <source>
        <dbReference type="Proteomes" id="UP000410049"/>
    </source>
</evidence>
<comment type="caution">
    <text evidence="4">The sequence shown here is derived from an EMBL/GenBank/DDBJ whole genome shotgun (WGS) entry which is preliminary data.</text>
</comment>
<reference evidence="4 5" key="1">
    <citation type="journal article" date="2019" name="Syst. Appl. Microbiol.">
        <title>Characterization of Bifidobacterium species in feaces of the Egyptian fruit bat: Description of B. vespertilionis sp. nov. and B. rousetti sp. nov.</title>
        <authorList>
            <person name="Modesto M."/>
            <person name="Satti M."/>
            <person name="Watanabe K."/>
            <person name="Puglisi E."/>
            <person name="Morelli L."/>
            <person name="Huang C.-H."/>
            <person name="Liou J.-S."/>
            <person name="Miyashita M."/>
            <person name="Tamura T."/>
            <person name="Saito S."/>
            <person name="Mori K."/>
            <person name="Huang L."/>
            <person name="Sciavilla P."/>
            <person name="Sandri C."/>
            <person name="Spiezio C."/>
            <person name="Vitali F."/>
            <person name="Cavalieri D."/>
            <person name="Perpetuini G."/>
            <person name="Tofalo R."/>
            <person name="Bonetti A."/>
            <person name="Arita M."/>
            <person name="Mattarelli P."/>
        </authorList>
    </citation>
    <scope>NUCLEOTIDE SEQUENCE [LARGE SCALE GENOMIC DNA]</scope>
    <source>
        <strain evidence="4 5">RST17</strain>
    </source>
</reference>
<evidence type="ECO:0000313" key="4">
    <source>
        <dbReference type="EMBL" id="KAA8829094.1"/>
    </source>
</evidence>
<feature type="region of interest" description="Disordered" evidence="1">
    <location>
        <begin position="185"/>
        <end position="267"/>
    </location>
</feature>
<feature type="region of interest" description="Disordered" evidence="1">
    <location>
        <begin position="1"/>
        <end position="20"/>
    </location>
</feature>
<dbReference type="InterPro" id="IPR059113">
    <property type="entry name" value="Znf_ribbon"/>
</dbReference>
<organism evidence="4 5">
    <name type="scientific">Bifidobacterium myosotis</name>
    <dbReference type="NCBI Taxonomy" id="1630166"/>
    <lineage>
        <taxon>Bacteria</taxon>
        <taxon>Bacillati</taxon>
        <taxon>Actinomycetota</taxon>
        <taxon>Actinomycetes</taxon>
        <taxon>Bifidobacteriales</taxon>
        <taxon>Bifidobacteriaceae</taxon>
        <taxon>Bifidobacterium</taxon>
    </lineage>
</organism>